<dbReference type="Gramene" id="ONIVA12G10950.1">
    <property type="protein sequence ID" value="ONIVA12G10950.1"/>
    <property type="gene ID" value="ONIVA12G10950"/>
</dbReference>
<sequence>MACHNDDRLSDLAGVVAAIPSGPVTQPVGRDGGGNGQRWFHNFGATVAGDNGVEEEATLVAMLYKELWWHRERSKPVVKDVNMQGSRNNLFQ</sequence>
<organism evidence="1">
    <name type="scientific">Oryza nivara</name>
    <name type="common">Indian wild rice</name>
    <name type="synonym">Oryza sativa f. spontanea</name>
    <dbReference type="NCBI Taxonomy" id="4536"/>
    <lineage>
        <taxon>Eukaryota</taxon>
        <taxon>Viridiplantae</taxon>
        <taxon>Streptophyta</taxon>
        <taxon>Embryophyta</taxon>
        <taxon>Tracheophyta</taxon>
        <taxon>Spermatophyta</taxon>
        <taxon>Magnoliopsida</taxon>
        <taxon>Liliopsida</taxon>
        <taxon>Poales</taxon>
        <taxon>Poaceae</taxon>
        <taxon>BOP clade</taxon>
        <taxon>Oryzoideae</taxon>
        <taxon>Oryzeae</taxon>
        <taxon>Oryzinae</taxon>
        <taxon>Oryza</taxon>
    </lineage>
</organism>
<dbReference type="Proteomes" id="UP000006591">
    <property type="component" value="Chromosome 12"/>
</dbReference>
<dbReference type="EnsemblPlants" id="ONIVA12G10950.1">
    <property type="protein sequence ID" value="ONIVA12G10950.1"/>
    <property type="gene ID" value="ONIVA12G10950"/>
</dbReference>
<accession>A0A0E0J9Y2</accession>
<proteinExistence type="predicted"/>
<name>A0A0E0J9Y2_ORYNI</name>
<protein>
    <submittedName>
        <fullName evidence="1">Uncharacterized protein</fullName>
    </submittedName>
</protein>
<keyword evidence="2" id="KW-1185">Reference proteome</keyword>
<dbReference type="HOGENOM" id="CLU_2417025_0_0_1"/>
<reference evidence="1" key="2">
    <citation type="submission" date="2018-04" db="EMBL/GenBank/DDBJ databases">
        <title>OnivRS2 (Oryza nivara Reference Sequence Version 2).</title>
        <authorList>
            <person name="Zhang J."/>
            <person name="Kudrna D."/>
            <person name="Lee S."/>
            <person name="Talag J."/>
            <person name="Rajasekar S."/>
            <person name="Welchert J."/>
            <person name="Hsing Y.-I."/>
            <person name="Wing R.A."/>
        </authorList>
    </citation>
    <scope>NUCLEOTIDE SEQUENCE [LARGE SCALE GENOMIC DNA]</scope>
    <source>
        <strain evidence="1">SL10</strain>
    </source>
</reference>
<evidence type="ECO:0000313" key="1">
    <source>
        <dbReference type="EnsemblPlants" id="ONIVA12G10950.1"/>
    </source>
</evidence>
<reference evidence="1" key="1">
    <citation type="submission" date="2015-04" db="UniProtKB">
        <authorList>
            <consortium name="EnsemblPlants"/>
        </authorList>
    </citation>
    <scope>IDENTIFICATION</scope>
    <source>
        <strain evidence="1">SL10</strain>
    </source>
</reference>
<dbReference type="AlphaFoldDB" id="A0A0E0J9Y2"/>
<evidence type="ECO:0000313" key="2">
    <source>
        <dbReference type="Proteomes" id="UP000006591"/>
    </source>
</evidence>